<proteinExistence type="predicted"/>
<organism evidence="2 3">
    <name type="scientific">Aquatica leii</name>
    <dbReference type="NCBI Taxonomy" id="1421715"/>
    <lineage>
        <taxon>Eukaryota</taxon>
        <taxon>Metazoa</taxon>
        <taxon>Ecdysozoa</taxon>
        <taxon>Arthropoda</taxon>
        <taxon>Hexapoda</taxon>
        <taxon>Insecta</taxon>
        <taxon>Pterygota</taxon>
        <taxon>Neoptera</taxon>
        <taxon>Endopterygota</taxon>
        <taxon>Coleoptera</taxon>
        <taxon>Polyphaga</taxon>
        <taxon>Elateriformia</taxon>
        <taxon>Elateroidea</taxon>
        <taxon>Lampyridae</taxon>
        <taxon>Luciolinae</taxon>
        <taxon>Aquatica</taxon>
    </lineage>
</organism>
<name>A0AAN7PM58_9COLE</name>
<keyword evidence="3" id="KW-1185">Reference proteome</keyword>
<dbReference type="Proteomes" id="UP001353858">
    <property type="component" value="Unassembled WGS sequence"/>
</dbReference>
<sequence length="382" mass="41755">MPRIVNYTPNALTQVGGSDLGAPFIMPNGKVGLVQGDTWDGTVAKTGSGPWWRSPVILTSPTRNPGANALAIDGAVRGGDQLWAYPHNNGTFTTVLPCDAISIGGRIYIWVMVTNGLADPNIPGSGELWCEIWYSDDNGENWINSADDAGTPWAGYKWSTSEYGGKRTMITWERGRDGFVYIVSTGGLLRNKNAHMWRVPEADIRNPNAWQAWGFAGGAWNWGNPPTDILPSGTMCGEMCLRWIQGHWVLSYLELNQGATTVKVGYSGVPATATSAPNNINWMTTATYRPIRSGPLAIILGGEAMERFYGCYVHPDSKFDGKFSLIMSEWLLQAGAPYNGEGPYRSSHWRMKTTPTALGPLIQDPAPADADEWDIVMREFTG</sequence>
<feature type="domain" description="DUF4185" evidence="1">
    <location>
        <begin position="13"/>
        <end position="330"/>
    </location>
</feature>
<dbReference type="Pfam" id="PF13810">
    <property type="entry name" value="DUF4185"/>
    <property type="match status" value="1"/>
</dbReference>
<comment type="caution">
    <text evidence="2">The sequence shown here is derived from an EMBL/GenBank/DDBJ whole genome shotgun (WGS) entry which is preliminary data.</text>
</comment>
<dbReference type="AlphaFoldDB" id="A0AAN7PM58"/>
<dbReference type="EMBL" id="JARPUR010000019">
    <property type="protein sequence ID" value="KAK4871444.1"/>
    <property type="molecule type" value="Genomic_DNA"/>
</dbReference>
<protein>
    <recommendedName>
        <fullName evidence="1">DUF4185 domain-containing protein</fullName>
    </recommendedName>
</protein>
<accession>A0AAN7PM58</accession>
<dbReference type="InterPro" id="IPR025442">
    <property type="entry name" value="DUF4185"/>
</dbReference>
<reference evidence="3" key="1">
    <citation type="submission" date="2023-01" db="EMBL/GenBank/DDBJ databases">
        <title>Key to firefly adult light organ development and bioluminescence: homeobox transcription factors regulate luciferase expression and transportation to peroxisome.</title>
        <authorList>
            <person name="Fu X."/>
        </authorList>
    </citation>
    <scope>NUCLEOTIDE SEQUENCE [LARGE SCALE GENOMIC DNA]</scope>
</reference>
<gene>
    <name evidence="2" type="ORF">RN001_016453</name>
</gene>
<evidence type="ECO:0000259" key="1">
    <source>
        <dbReference type="Pfam" id="PF13810"/>
    </source>
</evidence>
<evidence type="ECO:0000313" key="2">
    <source>
        <dbReference type="EMBL" id="KAK4871444.1"/>
    </source>
</evidence>
<evidence type="ECO:0000313" key="3">
    <source>
        <dbReference type="Proteomes" id="UP001353858"/>
    </source>
</evidence>